<feature type="region of interest" description="Disordered" evidence="4">
    <location>
        <begin position="379"/>
        <end position="398"/>
    </location>
</feature>
<feature type="compositionally biased region" description="Pro residues" evidence="4">
    <location>
        <begin position="486"/>
        <end position="495"/>
    </location>
</feature>
<feature type="compositionally biased region" description="Basic and acidic residues" evidence="4">
    <location>
        <begin position="436"/>
        <end position="451"/>
    </location>
</feature>
<comment type="similarity">
    <text evidence="3">Belongs to the cclA family.</text>
</comment>
<organism evidence="6 7">
    <name type="scientific">Rickenella mellea</name>
    <dbReference type="NCBI Taxonomy" id="50990"/>
    <lineage>
        <taxon>Eukaryota</taxon>
        <taxon>Fungi</taxon>
        <taxon>Dikarya</taxon>
        <taxon>Basidiomycota</taxon>
        <taxon>Agaricomycotina</taxon>
        <taxon>Agaricomycetes</taxon>
        <taxon>Hymenochaetales</taxon>
        <taxon>Rickenellaceae</taxon>
        <taxon>Rickenella</taxon>
    </lineage>
</organism>
<feature type="compositionally biased region" description="Acidic residues" evidence="4">
    <location>
        <begin position="614"/>
        <end position="627"/>
    </location>
</feature>
<dbReference type="STRING" id="50990.A0A4Y7QK18"/>
<feature type="region of interest" description="Disordered" evidence="4">
    <location>
        <begin position="473"/>
        <end position="529"/>
    </location>
</feature>
<dbReference type="InterPro" id="IPR013320">
    <property type="entry name" value="ConA-like_dom_sf"/>
</dbReference>
<dbReference type="SMART" id="SM00449">
    <property type="entry name" value="SPRY"/>
    <property type="match status" value="1"/>
</dbReference>
<proteinExistence type="inferred from homology"/>
<sequence length="627" mass="69442">MIASQTSSPPHSTSATPTPFYADTPPPNRKRKHVPGSVLIHGSSPAPSDPGTTLQPTDNDVVAANIQASASRPRLTISRGPLFNPIAEDSEYCATDQIAINRLGFRYIPAGLSEPGSKIPYRTIESRPAGYVRVSWEDRSPFVKVTRDGLGLMGEKGFRSARCNVPVREGKWYMEVKIDLGGGERPSEGARTEGAHVRLGWGRREALLNGPVGLDGYSYGYRDKSGEKVTQSRPRPYGRPFSSGDVVGLYISLPPKRKPRSNDPHDPAHIRRERIAIEFKGQEYFESIEYAPSKEMIALMETSNKSKTTNSLPSSSKKSATVKNIPDRARNNKSAPEPAPMRPLPSLPGSHIAFFVNGECQGVAFQDLYDYLQLRSTPQSRRNQSKRKLRDGMREHKENPFDDGHLGYYPFISLFNGARVKLNAGPDFDFPPPPDIDGHLAGDSDSADTKTRTWRPLCERYAEFMAEQWELDAEEENDAKAESHPQPQPQQPQPQPGKVVNDEVEAKAAVRREKKRISEQKRRARKAEELKAVRAREKLFGADMSSPTSALGDRFGPAATGLIVEHFSDFVHSPAPTAGSGVDPDAFGQRSGWNSADEGERLTSVPHDQHMQKEEEEDEEMLLPDAI</sequence>
<dbReference type="CDD" id="cd12872">
    <property type="entry name" value="SPRY_Ash2"/>
    <property type="match status" value="1"/>
</dbReference>
<evidence type="ECO:0000256" key="1">
    <source>
        <dbReference type="ARBA" id="ARBA00004123"/>
    </source>
</evidence>
<keyword evidence="2" id="KW-0539">Nucleus</keyword>
<keyword evidence="7" id="KW-1185">Reference proteome</keyword>
<reference evidence="6 7" key="1">
    <citation type="submission" date="2018-06" db="EMBL/GenBank/DDBJ databases">
        <title>A transcriptomic atlas of mushroom development highlights an independent origin of complex multicellularity.</title>
        <authorList>
            <consortium name="DOE Joint Genome Institute"/>
            <person name="Krizsan K."/>
            <person name="Almasi E."/>
            <person name="Merenyi Z."/>
            <person name="Sahu N."/>
            <person name="Viragh M."/>
            <person name="Koszo T."/>
            <person name="Mondo S."/>
            <person name="Kiss B."/>
            <person name="Balint B."/>
            <person name="Kues U."/>
            <person name="Barry K."/>
            <person name="Hegedus J.C."/>
            <person name="Henrissat B."/>
            <person name="Johnson J."/>
            <person name="Lipzen A."/>
            <person name="Ohm R."/>
            <person name="Nagy I."/>
            <person name="Pangilinan J."/>
            <person name="Yan J."/>
            <person name="Xiong Y."/>
            <person name="Grigoriev I.V."/>
            <person name="Hibbett D.S."/>
            <person name="Nagy L.G."/>
        </authorList>
    </citation>
    <scope>NUCLEOTIDE SEQUENCE [LARGE SCALE GENOMIC DNA]</scope>
    <source>
        <strain evidence="6 7">SZMC22713</strain>
    </source>
</reference>
<dbReference type="GO" id="GO:0048188">
    <property type="term" value="C:Set1C/COMPASS complex"/>
    <property type="evidence" value="ECO:0007669"/>
    <property type="project" value="InterPro"/>
</dbReference>
<feature type="region of interest" description="Disordered" evidence="4">
    <location>
        <begin position="429"/>
        <end position="451"/>
    </location>
</feature>
<feature type="compositionally biased region" description="Basic and acidic residues" evidence="4">
    <location>
        <begin position="500"/>
        <end position="529"/>
    </location>
</feature>
<dbReference type="InterPro" id="IPR037353">
    <property type="entry name" value="ASH2"/>
</dbReference>
<dbReference type="OrthoDB" id="10266026at2759"/>
<dbReference type="EMBL" id="ML170159">
    <property type="protein sequence ID" value="TDL27578.1"/>
    <property type="molecule type" value="Genomic_DNA"/>
</dbReference>
<feature type="domain" description="B30.2/SPRY" evidence="5">
    <location>
        <begin position="111"/>
        <end position="306"/>
    </location>
</feature>
<evidence type="ECO:0000256" key="2">
    <source>
        <dbReference type="ARBA" id="ARBA00023242"/>
    </source>
</evidence>
<evidence type="ECO:0000256" key="4">
    <source>
        <dbReference type="SAM" id="MobiDB-lite"/>
    </source>
</evidence>
<dbReference type="VEuPathDB" id="FungiDB:BD410DRAFT_782697"/>
<dbReference type="Gene3D" id="2.60.120.920">
    <property type="match status" value="1"/>
</dbReference>
<dbReference type="InterPro" id="IPR001870">
    <property type="entry name" value="B30.2/SPRY"/>
</dbReference>
<dbReference type="InterPro" id="IPR043136">
    <property type="entry name" value="B30.2/SPRY_sf"/>
</dbReference>
<feature type="compositionally biased region" description="Polar residues" evidence="4">
    <location>
        <begin position="304"/>
        <end position="322"/>
    </location>
</feature>
<feature type="region of interest" description="Disordered" evidence="4">
    <location>
        <begin position="574"/>
        <end position="627"/>
    </location>
</feature>
<feature type="compositionally biased region" description="Low complexity" evidence="4">
    <location>
        <begin position="1"/>
        <end position="19"/>
    </location>
</feature>
<dbReference type="Pfam" id="PF00622">
    <property type="entry name" value="SPRY"/>
    <property type="match status" value="1"/>
</dbReference>
<gene>
    <name evidence="6" type="ORF">BD410DRAFT_782697</name>
</gene>
<evidence type="ECO:0000313" key="7">
    <source>
        <dbReference type="Proteomes" id="UP000294933"/>
    </source>
</evidence>
<dbReference type="AlphaFoldDB" id="A0A4Y7QK18"/>
<evidence type="ECO:0000259" key="5">
    <source>
        <dbReference type="PROSITE" id="PS50188"/>
    </source>
</evidence>
<comment type="subcellular location">
    <subcellularLocation>
        <location evidence="1">Nucleus</location>
    </subcellularLocation>
</comment>
<protein>
    <recommendedName>
        <fullName evidence="5">B30.2/SPRY domain-containing protein</fullName>
    </recommendedName>
</protein>
<dbReference type="PANTHER" id="PTHR10598:SF0">
    <property type="entry name" value="SET1_ASH2 HISTONE METHYLTRANSFERASE COMPLEX SUBUNIT ASH2"/>
    <property type="match status" value="1"/>
</dbReference>
<dbReference type="PROSITE" id="PS50188">
    <property type="entry name" value="B302_SPRY"/>
    <property type="match status" value="1"/>
</dbReference>
<feature type="region of interest" description="Disordered" evidence="4">
    <location>
        <begin position="1"/>
        <end position="57"/>
    </location>
</feature>
<name>A0A4Y7QK18_9AGAM</name>
<dbReference type="Proteomes" id="UP000294933">
    <property type="component" value="Unassembled WGS sequence"/>
</dbReference>
<feature type="region of interest" description="Disordered" evidence="4">
    <location>
        <begin position="304"/>
        <end position="344"/>
    </location>
</feature>
<accession>A0A4Y7QK18</accession>
<evidence type="ECO:0000256" key="3">
    <source>
        <dbReference type="ARBA" id="ARBA00038149"/>
    </source>
</evidence>
<dbReference type="SUPFAM" id="SSF49899">
    <property type="entry name" value="Concanavalin A-like lectins/glucanases"/>
    <property type="match status" value="1"/>
</dbReference>
<dbReference type="PANTHER" id="PTHR10598">
    <property type="entry name" value="SET1/ASH2 HISTONE METHYLTRANSFERASE COMPLEX SUBUNIT ASH2"/>
    <property type="match status" value="1"/>
</dbReference>
<dbReference type="GO" id="GO:0000976">
    <property type="term" value="F:transcription cis-regulatory region binding"/>
    <property type="evidence" value="ECO:0007669"/>
    <property type="project" value="TreeGrafter"/>
</dbReference>
<evidence type="ECO:0000313" key="6">
    <source>
        <dbReference type="EMBL" id="TDL27578.1"/>
    </source>
</evidence>
<dbReference type="InterPro" id="IPR003877">
    <property type="entry name" value="SPRY_dom"/>
</dbReference>